<dbReference type="EMBL" id="CP022674">
    <property type="protein sequence ID" value="AXI29436.1"/>
    <property type="molecule type" value="Genomic_DNA"/>
</dbReference>
<sequence>MNTRKPMAAHIVAAEEVTRGEVHFTVEAYDALQEKSFTGVVKVIDGMPRGHFIKPGKSPLSPMCLQIVKAAVLNAHNSK</sequence>
<gene>
    <name evidence="1" type="ORF">CIB87_10590</name>
</gene>
<evidence type="ECO:0000313" key="2">
    <source>
        <dbReference type="Proteomes" id="UP000253834"/>
    </source>
</evidence>
<dbReference type="RefSeq" id="WP_114895453.1">
    <property type="nucleotide sequence ID" value="NZ_CP022674.1"/>
</dbReference>
<evidence type="ECO:0000313" key="1">
    <source>
        <dbReference type="EMBL" id="AXI29436.1"/>
    </source>
</evidence>
<name>A0AA86I699_PRIMG</name>
<proteinExistence type="predicted"/>
<reference evidence="1 2" key="1">
    <citation type="submission" date="2017-07" db="EMBL/GenBank/DDBJ databases">
        <title>Isolation and development of strain Bacillus megaterium SR7 for enhanced growth and metabolite production under supercritical carbon dioxide.</title>
        <authorList>
            <person name="Freedman A.J.E."/>
            <person name="Peet K.C."/>
            <person name="Boock J.T."/>
            <person name="Penn K."/>
            <person name="Prather K.L.J."/>
            <person name="Thompson J.R."/>
        </authorList>
    </citation>
    <scope>NUCLEOTIDE SEQUENCE [LARGE SCALE GENOMIC DNA]</scope>
    <source>
        <strain evidence="1 2">SR7</strain>
    </source>
</reference>
<protein>
    <submittedName>
        <fullName evidence="1">Uncharacterized protein</fullName>
    </submittedName>
</protein>
<organism evidence="1 2">
    <name type="scientific">Priestia megaterium</name>
    <name type="common">Bacillus megaterium</name>
    <dbReference type="NCBI Taxonomy" id="1404"/>
    <lineage>
        <taxon>Bacteria</taxon>
        <taxon>Bacillati</taxon>
        <taxon>Bacillota</taxon>
        <taxon>Bacilli</taxon>
        <taxon>Bacillales</taxon>
        <taxon>Bacillaceae</taxon>
        <taxon>Priestia</taxon>
    </lineage>
</organism>
<dbReference type="AlphaFoldDB" id="A0AA86I699"/>
<dbReference type="Proteomes" id="UP000253834">
    <property type="component" value="Chromosome"/>
</dbReference>
<accession>A0AA86I699</accession>